<sequence>MSRKDASVIIGDFYPCTTTFRHIVCKTNSSAHRFLVPGDCLRKEITGACTPLGSASKISIIFYGMSGPRKLCHFGGCPLSYSQQKVHSGCTSRTQLSNFGGVL</sequence>
<proteinExistence type="predicted"/>
<organism evidence="1 2">
    <name type="scientific">Polyplax serrata</name>
    <name type="common">Common mouse louse</name>
    <dbReference type="NCBI Taxonomy" id="468196"/>
    <lineage>
        <taxon>Eukaryota</taxon>
        <taxon>Metazoa</taxon>
        <taxon>Ecdysozoa</taxon>
        <taxon>Arthropoda</taxon>
        <taxon>Hexapoda</taxon>
        <taxon>Insecta</taxon>
        <taxon>Pterygota</taxon>
        <taxon>Neoptera</taxon>
        <taxon>Paraneoptera</taxon>
        <taxon>Psocodea</taxon>
        <taxon>Troctomorpha</taxon>
        <taxon>Phthiraptera</taxon>
        <taxon>Anoplura</taxon>
        <taxon>Polyplacidae</taxon>
        <taxon>Polyplax</taxon>
    </lineage>
</organism>
<dbReference type="AlphaFoldDB" id="A0AAN8SE60"/>
<evidence type="ECO:0000313" key="2">
    <source>
        <dbReference type="Proteomes" id="UP001372834"/>
    </source>
</evidence>
<dbReference type="Proteomes" id="UP001372834">
    <property type="component" value="Unassembled WGS sequence"/>
</dbReference>
<accession>A0AAN8SE60</accession>
<reference evidence="1 2" key="1">
    <citation type="submission" date="2023-10" db="EMBL/GenBank/DDBJ databases">
        <title>Genomes of two closely related lineages of the louse Polyplax serrata with different host specificities.</title>
        <authorList>
            <person name="Martinu J."/>
            <person name="Tarabai H."/>
            <person name="Stefka J."/>
            <person name="Hypsa V."/>
        </authorList>
    </citation>
    <scope>NUCLEOTIDE SEQUENCE [LARGE SCALE GENOMIC DNA]</scope>
    <source>
        <strain evidence="1">HR10_N</strain>
    </source>
</reference>
<gene>
    <name evidence="1" type="ORF">RUM43_001609</name>
</gene>
<name>A0AAN8SE60_POLSC</name>
<evidence type="ECO:0000313" key="1">
    <source>
        <dbReference type="EMBL" id="KAK6645333.1"/>
    </source>
</evidence>
<dbReference type="EMBL" id="JAWJWE010000001">
    <property type="protein sequence ID" value="KAK6645333.1"/>
    <property type="molecule type" value="Genomic_DNA"/>
</dbReference>
<protein>
    <submittedName>
        <fullName evidence="1">Uncharacterized protein</fullName>
    </submittedName>
</protein>
<comment type="caution">
    <text evidence="1">The sequence shown here is derived from an EMBL/GenBank/DDBJ whole genome shotgun (WGS) entry which is preliminary data.</text>
</comment>